<protein>
    <recommendedName>
        <fullName evidence="2">MIT domain-containing protein</fullName>
    </recommendedName>
</protein>
<dbReference type="InterPro" id="IPR007330">
    <property type="entry name" value="MIT_dom"/>
</dbReference>
<accession>A0A8W8LCC7</accession>
<keyword evidence="4" id="KW-1185">Reference proteome</keyword>
<dbReference type="GO" id="GO:0051301">
    <property type="term" value="P:cell division"/>
    <property type="evidence" value="ECO:0007669"/>
    <property type="project" value="TreeGrafter"/>
</dbReference>
<evidence type="ECO:0000313" key="4">
    <source>
        <dbReference type="Proteomes" id="UP000005408"/>
    </source>
</evidence>
<dbReference type="EnsemblMetazoa" id="G27357.2">
    <property type="protein sequence ID" value="G27357.2:cds"/>
    <property type="gene ID" value="G27357"/>
</dbReference>
<name>A0A8W8LCC7_MAGGI</name>
<dbReference type="Gene3D" id="1.20.58.80">
    <property type="entry name" value="Phosphotransferase system, lactose/cellobiose-type IIA subunit"/>
    <property type="match status" value="1"/>
</dbReference>
<feature type="compositionally biased region" description="Basic and acidic residues" evidence="1">
    <location>
        <begin position="1"/>
        <end position="12"/>
    </location>
</feature>
<dbReference type="GO" id="GO:0005886">
    <property type="term" value="C:plasma membrane"/>
    <property type="evidence" value="ECO:0007669"/>
    <property type="project" value="TreeGrafter"/>
</dbReference>
<feature type="domain" description="MIT" evidence="2">
    <location>
        <begin position="36"/>
        <end position="114"/>
    </location>
</feature>
<evidence type="ECO:0000259" key="2">
    <source>
        <dbReference type="SMART" id="SM00745"/>
    </source>
</evidence>
<feature type="region of interest" description="Disordered" evidence="1">
    <location>
        <begin position="1"/>
        <end position="32"/>
    </location>
</feature>
<dbReference type="GO" id="GO:0030514">
    <property type="term" value="P:negative regulation of BMP signaling pathway"/>
    <property type="evidence" value="ECO:0007669"/>
    <property type="project" value="TreeGrafter"/>
</dbReference>
<sequence length="575" mass="62302">MAECQMEREPRGARARPPRPPPLTQSRDSVTDAKTFQKLHDSAYKYINKGLASDEVSNIQEAIANYQKGLENISKGLEINVESLNCSEDEKNDLKMMQQKMTKTKLQIEYRIQSLTQTTNGVSDSMEVEAPPSYEESISSPGSISEEAFLSLGDSIMGEQSNDDSLSANAEEIFGIPDGVQIFYITKEGFVSAPSYPSSLKMVRFTEPPPAEDQNRPPAFLKVDNWIYPLVPGMSPALHATNGSYIFPDVTANAEGSSVGLLLPPDATPSQRHQFEQTLASLTALLDQTTPTAPPMEQEPSAPPMEAEMEDIREPAKVGVTVSEVDVKERTEEGTSTKIAKGITVASQWISWGLEKGSEKAGHFIRVGSSKIREHLHPEQPKPIDPKVQRGAEYARKGAHVAVSVSSYLVTKLGQATVAVAKEMAPHIRKHGQKLLPDSIKSKTPAPGSNSKVDKVVDGAVEVAASGLKGFGTVYMSLESAAKALAKNLANETVTVVNHKYGSEAAKLSENALYAVGNVAMTAYNVDNLGVKAIAKRAAKDTGKELVKDIHKEWKGASKPPSMSYSSLNDQQHKK</sequence>
<dbReference type="PANTHER" id="PTHR21068">
    <property type="entry name" value="SPARTIN"/>
    <property type="match status" value="1"/>
</dbReference>
<feature type="region of interest" description="Disordered" evidence="1">
    <location>
        <begin position="431"/>
        <end position="453"/>
    </location>
</feature>
<evidence type="ECO:0000256" key="1">
    <source>
        <dbReference type="SAM" id="MobiDB-lite"/>
    </source>
</evidence>
<dbReference type="EnsemblMetazoa" id="G27357.1">
    <property type="protein sequence ID" value="G27357.1:cds"/>
    <property type="gene ID" value="G27357"/>
</dbReference>
<proteinExistence type="predicted"/>
<dbReference type="OrthoDB" id="20821at2759"/>
<dbReference type="EnsemblMetazoa" id="G27357.5">
    <property type="protein sequence ID" value="G27357.5:cds"/>
    <property type="gene ID" value="G27357"/>
</dbReference>
<dbReference type="EnsemblMetazoa" id="G27357.4">
    <property type="protein sequence ID" value="G27357.4:cds"/>
    <property type="gene ID" value="G27357"/>
</dbReference>
<feature type="compositionally biased region" description="Polar residues" evidence="1">
    <location>
        <begin position="561"/>
        <end position="575"/>
    </location>
</feature>
<dbReference type="SMART" id="SM00745">
    <property type="entry name" value="MIT"/>
    <property type="match status" value="1"/>
</dbReference>
<dbReference type="InterPro" id="IPR045036">
    <property type="entry name" value="Spartin-like"/>
</dbReference>
<dbReference type="PANTHER" id="PTHR21068:SF43">
    <property type="entry name" value="SPARTIN"/>
    <property type="match status" value="1"/>
</dbReference>
<dbReference type="OMA" id="AYIFPDV"/>
<dbReference type="Pfam" id="PF06911">
    <property type="entry name" value="Senescence"/>
    <property type="match status" value="1"/>
</dbReference>
<dbReference type="Proteomes" id="UP000005408">
    <property type="component" value="Unassembled WGS sequence"/>
</dbReference>
<evidence type="ECO:0000313" key="3">
    <source>
        <dbReference type="EnsemblMetazoa" id="G27357.1:cds"/>
    </source>
</evidence>
<feature type="region of interest" description="Disordered" evidence="1">
    <location>
        <begin position="552"/>
        <end position="575"/>
    </location>
</feature>
<dbReference type="AlphaFoldDB" id="A0A8W8LCC7"/>
<organism evidence="3 4">
    <name type="scientific">Magallana gigas</name>
    <name type="common">Pacific oyster</name>
    <name type="synonym">Crassostrea gigas</name>
    <dbReference type="NCBI Taxonomy" id="29159"/>
    <lineage>
        <taxon>Eukaryota</taxon>
        <taxon>Metazoa</taxon>
        <taxon>Spiralia</taxon>
        <taxon>Lophotrochozoa</taxon>
        <taxon>Mollusca</taxon>
        <taxon>Bivalvia</taxon>
        <taxon>Autobranchia</taxon>
        <taxon>Pteriomorphia</taxon>
        <taxon>Ostreida</taxon>
        <taxon>Ostreoidea</taxon>
        <taxon>Ostreidae</taxon>
        <taxon>Magallana</taxon>
    </lineage>
</organism>
<dbReference type="InterPro" id="IPR009686">
    <property type="entry name" value="Senescence/spartin_C"/>
</dbReference>
<reference evidence="3" key="1">
    <citation type="submission" date="2022-08" db="UniProtKB">
        <authorList>
            <consortium name="EnsemblMetazoa"/>
        </authorList>
    </citation>
    <scope>IDENTIFICATION</scope>
    <source>
        <strain evidence="3">05x7-T-G4-1.051#20</strain>
    </source>
</reference>